<sequence length="1166" mass="130323">MAQPNVPTIRVDTLQSVTNARAHAETLAAQATETSLSPQRASSQHHLPPTPPRTPVRAPHSRKNSTLVSILEVEDSGEVGPTDLGLHAPTREIAVRSSSYGFPDALGIRAIPPPLLEEPERPAATFPEPESPSKVNFSRPFGASAPAEEPPSVQNAEHPPRNSSLRKAAGKLRKKSVAVPKPRQASVSTSPRAQQEAFTGSPKPRQKSGSSVGKSPKQRQQSGSSAGKSPRQRQMSEGSNDGAAPEVTGSRTQYAVVQGVDVLPEPMQRRRSSIMFDPASYFKRNNTTNDLATFAMGTDKSRKQSLSDFTMGAEMSQRKQSDPSGHEGHDPITAPPLTRSAATDTDLIRPPLTTEMGVNPNPIEGVRELLLVNSVTGERRRSVVRPMAAPDVRRPSMVAMRRDSRRQSQFQLVRRDSTVAQQYLSRPTHTRSFSTASFSRRSVSGSVSGQGLSRNSSFSTPNKHNRSVSFATPNTTTQLMLTTPQTPATHQTRPSIAGSASSADLEAGHGKSPTTPTRRQSVWNQASNTLFGGFSFGGRRDSTLPTHEPNPGYNAQIQEPTPAYNAQLPDDEMQLIEIPISEKPGSGWLMRRTSIMANVFSDKDIDVDPDLELDPEASDKQIDHAIQEARTQRGNRKMLYSRNFFLFTFFFLNACFLSFAFADPTHWYIIIPFVVFTSLVNSVMVLNLTRIYFTRRVKKVAGKLPEPEIKPMNMMTVLPCYNESYEELMGTLESITTSEGIDMHKHMIIIVCDGKVRGKGQAKTTPQILLEDILTDNSEEHEFKGAYAGWNHERNTLWVRRGYYKGFPYICTVKQSNRGKRDGLIMVRNLLYAYNHRKEFNRHSFSPEFYDFCRTWGEINDFEKFDYLVGTDADTLFEKGCIAELYRQTLMDPNCVGTCGLIKVGFRTGKWSFWNLYQNAEYIRGQMLRRLHQSYATHRVTCLPGACQIIKICDETCGPKIMDELFGYYPKPMDNLIQQIRSLAGEDRNYVVNMFFAAPTINTRQAIRAVAYTDPPTSLSVFLSQRRRWTLSTCANDLIVIRDNRMVWFERLSSIADLMTWFLPVFILATVANFLKAAILHHNVPLLVGMCSVVMLPWLYTFISVIWVPETMEERLQYLAGLLFLALLGPFMTALVIGYAIKNSHVFGWGKTRQLEDDGDASKPAH</sequence>
<proteinExistence type="predicted"/>
<keyword evidence="2" id="KW-1185">Reference proteome</keyword>
<comment type="caution">
    <text evidence="1">The sequence shown here is derived from an EMBL/GenBank/DDBJ whole genome shotgun (WGS) entry which is preliminary data.</text>
</comment>
<gene>
    <name evidence="1" type="ORF">M8818_003818</name>
</gene>
<name>A0ACC3SHX2_9PEZI</name>
<evidence type="ECO:0000313" key="1">
    <source>
        <dbReference type="EMBL" id="KAK8209123.1"/>
    </source>
</evidence>
<protein>
    <submittedName>
        <fullName evidence="1">Uncharacterized protein</fullName>
    </submittedName>
</protein>
<accession>A0ACC3SHX2</accession>
<evidence type="ECO:0000313" key="2">
    <source>
        <dbReference type="Proteomes" id="UP001320706"/>
    </source>
</evidence>
<organism evidence="1 2">
    <name type="scientific">Zalaria obscura</name>
    <dbReference type="NCBI Taxonomy" id="2024903"/>
    <lineage>
        <taxon>Eukaryota</taxon>
        <taxon>Fungi</taxon>
        <taxon>Dikarya</taxon>
        <taxon>Ascomycota</taxon>
        <taxon>Pezizomycotina</taxon>
        <taxon>Dothideomycetes</taxon>
        <taxon>Dothideomycetidae</taxon>
        <taxon>Dothideales</taxon>
        <taxon>Zalariaceae</taxon>
        <taxon>Zalaria</taxon>
    </lineage>
</organism>
<dbReference type="EMBL" id="JAMKPW020000017">
    <property type="protein sequence ID" value="KAK8209123.1"/>
    <property type="molecule type" value="Genomic_DNA"/>
</dbReference>
<dbReference type="Proteomes" id="UP001320706">
    <property type="component" value="Unassembled WGS sequence"/>
</dbReference>
<reference evidence="1" key="1">
    <citation type="submission" date="2024-02" db="EMBL/GenBank/DDBJ databases">
        <title>Metagenome Assembled Genome of Zalaria obscura JY119.</title>
        <authorList>
            <person name="Vighnesh L."/>
            <person name="Jagadeeshwari U."/>
            <person name="Venkata Ramana C."/>
            <person name="Sasikala C."/>
        </authorList>
    </citation>
    <scope>NUCLEOTIDE SEQUENCE</scope>
    <source>
        <strain evidence="1">JY119</strain>
    </source>
</reference>